<protein>
    <submittedName>
        <fullName evidence="2">Uncharacterized protein</fullName>
    </submittedName>
</protein>
<feature type="region of interest" description="Disordered" evidence="1">
    <location>
        <begin position="232"/>
        <end position="333"/>
    </location>
</feature>
<comment type="caution">
    <text evidence="2">The sequence shown here is derived from an EMBL/GenBank/DDBJ whole genome shotgun (WGS) entry which is preliminary data.</text>
</comment>
<accession>A0ABR0E1F1</accession>
<reference evidence="2 3" key="1">
    <citation type="journal article" date="2023" name="G3 (Bethesda)">
        <title>A chromosome-level genome assembly of Zasmidium syzygii isolated from banana leaves.</title>
        <authorList>
            <person name="van Westerhoven A.C."/>
            <person name="Mehrabi R."/>
            <person name="Talebi R."/>
            <person name="Steentjes M.B.F."/>
            <person name="Corcolon B."/>
            <person name="Chong P.A."/>
            <person name="Kema G.H.J."/>
            <person name="Seidl M.F."/>
        </authorList>
    </citation>
    <scope>NUCLEOTIDE SEQUENCE [LARGE SCALE GENOMIC DNA]</scope>
    <source>
        <strain evidence="2 3">P124</strain>
    </source>
</reference>
<feature type="region of interest" description="Disordered" evidence="1">
    <location>
        <begin position="133"/>
        <end position="203"/>
    </location>
</feature>
<feature type="compositionally biased region" description="Low complexity" evidence="1">
    <location>
        <begin position="165"/>
        <end position="175"/>
    </location>
</feature>
<gene>
    <name evidence="2" type="ORF">PRZ48_013427</name>
</gene>
<proteinExistence type="predicted"/>
<feature type="region of interest" description="Disordered" evidence="1">
    <location>
        <begin position="1"/>
        <end position="117"/>
    </location>
</feature>
<feature type="compositionally biased region" description="Polar residues" evidence="1">
    <location>
        <begin position="319"/>
        <end position="331"/>
    </location>
</feature>
<dbReference type="Proteomes" id="UP001305779">
    <property type="component" value="Unassembled WGS sequence"/>
</dbReference>
<feature type="compositionally biased region" description="Basic and acidic residues" evidence="1">
    <location>
        <begin position="23"/>
        <end position="42"/>
    </location>
</feature>
<evidence type="ECO:0000313" key="3">
    <source>
        <dbReference type="Proteomes" id="UP001305779"/>
    </source>
</evidence>
<dbReference type="EMBL" id="JAXOVC010000012">
    <property type="protein sequence ID" value="KAK4495100.1"/>
    <property type="molecule type" value="Genomic_DNA"/>
</dbReference>
<feature type="region of interest" description="Disordered" evidence="1">
    <location>
        <begin position="363"/>
        <end position="386"/>
    </location>
</feature>
<feature type="compositionally biased region" description="Pro residues" evidence="1">
    <location>
        <begin position="190"/>
        <end position="203"/>
    </location>
</feature>
<name>A0ABR0E1F1_ZASCE</name>
<sequence>MATRRLRPEDWSPVYQTRISTRVAHEPREEAGRTSKNSDRALRPKPLNIPPRQLQSPPDLKAPPPSRKESSEYGDVLRDPQIVDVAPSGTWPRRESPAHRQQRKQSPSITSQYSTRQSEISLGILDYYMRDRTPSLHSPELPPPTPRLDPAIEKFDFGLPPTPTPSAATPELPSADAKPGAERRDQPLIPISPPATNRPPLPPKGYSLFPVIKQVTPPPRQPVLVEETISLQAITPTTHHPPPDPSYRPRKESVSTVIGRPRANSTIKRTPLRILSSDSTSSTTTPRSRRQISTSSTLQQATTSSPPSASRWSDDTIASPPSTAGPRTSFGSLLRRESTAQPSGYSYYPDCFFEDDDDEAEPLRRRWRKSPGATTSSGESAAYGVGRKGRTPVWRRILLCGCGG</sequence>
<feature type="compositionally biased region" description="Low complexity" evidence="1">
    <location>
        <begin position="276"/>
        <end position="308"/>
    </location>
</feature>
<feature type="compositionally biased region" description="Polar residues" evidence="1">
    <location>
        <begin position="104"/>
        <end position="117"/>
    </location>
</feature>
<feature type="compositionally biased region" description="Basic and acidic residues" evidence="1">
    <location>
        <begin position="66"/>
        <end position="78"/>
    </location>
</feature>
<evidence type="ECO:0000256" key="1">
    <source>
        <dbReference type="SAM" id="MobiDB-lite"/>
    </source>
</evidence>
<organism evidence="2 3">
    <name type="scientific">Zasmidium cellare</name>
    <name type="common">Wine cellar mold</name>
    <name type="synonym">Racodium cellare</name>
    <dbReference type="NCBI Taxonomy" id="395010"/>
    <lineage>
        <taxon>Eukaryota</taxon>
        <taxon>Fungi</taxon>
        <taxon>Dikarya</taxon>
        <taxon>Ascomycota</taxon>
        <taxon>Pezizomycotina</taxon>
        <taxon>Dothideomycetes</taxon>
        <taxon>Dothideomycetidae</taxon>
        <taxon>Mycosphaerellales</taxon>
        <taxon>Mycosphaerellaceae</taxon>
        <taxon>Zasmidium</taxon>
    </lineage>
</organism>
<evidence type="ECO:0000313" key="2">
    <source>
        <dbReference type="EMBL" id="KAK4495100.1"/>
    </source>
</evidence>
<keyword evidence="3" id="KW-1185">Reference proteome</keyword>
<feature type="compositionally biased region" description="Basic and acidic residues" evidence="1">
    <location>
        <begin position="1"/>
        <end position="10"/>
    </location>
</feature>